<dbReference type="Proteomes" id="UP000503003">
    <property type="component" value="Chromosome 1"/>
</dbReference>
<evidence type="ECO:0000313" key="2">
    <source>
        <dbReference type="Proteomes" id="UP000503003"/>
    </source>
</evidence>
<protein>
    <submittedName>
        <fullName evidence="1">Uncharacterized protein</fullName>
    </submittedName>
</protein>
<reference evidence="1 2" key="1">
    <citation type="submission" date="2020-02" db="EMBL/GenBank/DDBJ databases">
        <title>A complete genome of a marine bacterium Vibrio sp. ZWAL4003 isolated from the mangrove sediment with the ability to degrade polysaccharides.</title>
        <authorList>
            <person name="Wu J."/>
            <person name="Qu W."/>
            <person name="Zeng R."/>
        </authorList>
    </citation>
    <scope>NUCLEOTIDE SEQUENCE [LARGE SCALE GENOMIC DNA]</scope>
    <source>
        <strain evidence="1 2">ZWAL4003</strain>
    </source>
</reference>
<sequence>MNLTPFCKDLTLKSNYPSYDNESPNLHVEVLDMPSHRFELNFMSRKLKNEEEHRAFWTMIESMKASVPFTWVPPKLSKILGTGGDALASETSAGGYEFGVYNAPSNTTWLKAGDLINIGNQTKVYRVMQDVVTNNAGVGTVLVNCPIKKKVPDGTAINGSGAVFTLIRKPGAKPQSFNLKGNTQFVSYADLEFIEFL</sequence>
<dbReference type="EMBL" id="CP049331">
    <property type="protein sequence ID" value="QIH41458.1"/>
    <property type="molecule type" value="Genomic_DNA"/>
</dbReference>
<accession>A0A6G7CHE7</accession>
<dbReference type="RefSeq" id="WP_165311054.1">
    <property type="nucleotide sequence ID" value="NZ_CP049331.1"/>
</dbReference>
<proteinExistence type="predicted"/>
<name>A0A6G7CHE7_9VIBR</name>
<gene>
    <name evidence="1" type="ORF">G5S32_05370</name>
</gene>
<dbReference type="KEGG" id="vzi:G5S32_05370"/>
<keyword evidence="2" id="KW-1185">Reference proteome</keyword>
<dbReference type="AlphaFoldDB" id="A0A6G7CHE7"/>
<organism evidence="1 2">
    <name type="scientific">Vibrio ziniensis</name>
    <dbReference type="NCBI Taxonomy" id="2711221"/>
    <lineage>
        <taxon>Bacteria</taxon>
        <taxon>Pseudomonadati</taxon>
        <taxon>Pseudomonadota</taxon>
        <taxon>Gammaproteobacteria</taxon>
        <taxon>Vibrionales</taxon>
        <taxon>Vibrionaceae</taxon>
        <taxon>Vibrio</taxon>
    </lineage>
</organism>
<evidence type="ECO:0000313" key="1">
    <source>
        <dbReference type="EMBL" id="QIH41458.1"/>
    </source>
</evidence>